<dbReference type="Gene3D" id="1.10.10.10">
    <property type="entry name" value="Winged helix-like DNA-binding domain superfamily/Winged helix DNA-binding domain"/>
    <property type="match status" value="1"/>
</dbReference>
<comment type="caution">
    <text evidence="2">The sequence shown here is derived from an EMBL/GenBank/DDBJ whole genome shotgun (WGS) entry which is preliminary data.</text>
</comment>
<keyword evidence="2" id="KW-0808">Transferase</keyword>
<dbReference type="SUPFAM" id="SSF53067">
    <property type="entry name" value="Actin-like ATPase domain"/>
    <property type="match status" value="1"/>
</dbReference>
<protein>
    <submittedName>
        <fullName evidence="2">Putative NBD/HSP70 family sugar kinase</fullName>
    </submittedName>
</protein>
<name>A0A3N2BYT0_9MICO</name>
<dbReference type="InterPro" id="IPR043129">
    <property type="entry name" value="ATPase_NBD"/>
</dbReference>
<dbReference type="Gene3D" id="3.30.420.40">
    <property type="match status" value="2"/>
</dbReference>
<dbReference type="InterPro" id="IPR036388">
    <property type="entry name" value="WH-like_DNA-bd_sf"/>
</dbReference>
<proteinExistence type="inferred from homology"/>
<dbReference type="GO" id="GO:0016301">
    <property type="term" value="F:kinase activity"/>
    <property type="evidence" value="ECO:0007669"/>
    <property type="project" value="UniProtKB-KW"/>
</dbReference>
<accession>A0A3N2BYT0</accession>
<dbReference type="PANTHER" id="PTHR18964:SF149">
    <property type="entry name" value="BIFUNCTIONAL UDP-N-ACETYLGLUCOSAMINE 2-EPIMERASE_N-ACETYLMANNOSAMINE KINASE"/>
    <property type="match status" value="1"/>
</dbReference>
<organism evidence="2 3">
    <name type="scientific">Plantibacter flavus</name>
    <dbReference type="NCBI Taxonomy" id="150123"/>
    <lineage>
        <taxon>Bacteria</taxon>
        <taxon>Bacillati</taxon>
        <taxon>Actinomycetota</taxon>
        <taxon>Actinomycetes</taxon>
        <taxon>Micrococcales</taxon>
        <taxon>Microbacteriaceae</taxon>
        <taxon>Plantibacter</taxon>
    </lineage>
</organism>
<dbReference type="Pfam" id="PF00480">
    <property type="entry name" value="ROK"/>
    <property type="match status" value="1"/>
</dbReference>
<dbReference type="Proteomes" id="UP000266915">
    <property type="component" value="Unassembled WGS sequence"/>
</dbReference>
<evidence type="ECO:0000313" key="3">
    <source>
        <dbReference type="Proteomes" id="UP000266915"/>
    </source>
</evidence>
<evidence type="ECO:0000313" key="2">
    <source>
        <dbReference type="EMBL" id="ROR80406.1"/>
    </source>
</evidence>
<dbReference type="EMBL" id="RKHL01000001">
    <property type="protein sequence ID" value="ROR80406.1"/>
    <property type="molecule type" value="Genomic_DNA"/>
</dbReference>
<dbReference type="RefSeq" id="WP_159453396.1">
    <property type="nucleotide sequence ID" value="NZ_FXAP01000003.1"/>
</dbReference>
<keyword evidence="2" id="KW-0418">Kinase</keyword>
<dbReference type="AlphaFoldDB" id="A0A3N2BYT0"/>
<reference evidence="2 3" key="1">
    <citation type="submission" date="2018-11" db="EMBL/GenBank/DDBJ databases">
        <title>Sequencing the genomes of 1000 actinobacteria strains.</title>
        <authorList>
            <person name="Klenk H.-P."/>
        </authorList>
    </citation>
    <scope>NUCLEOTIDE SEQUENCE [LARGE SCALE GENOMIC DNA]</scope>
    <source>
        <strain evidence="2 3">DSM 14012</strain>
    </source>
</reference>
<dbReference type="InterPro" id="IPR000600">
    <property type="entry name" value="ROK"/>
</dbReference>
<dbReference type="PANTHER" id="PTHR18964">
    <property type="entry name" value="ROK (REPRESSOR, ORF, KINASE) FAMILY"/>
    <property type="match status" value="1"/>
</dbReference>
<sequence length="398" mass="41052">MAEPGIETGRASVELVAAYAFDHGAFTASDVMDGTGLTRATVLNACDALADRGWIRELDDARAAGDYRRGRPARRYELAADTAFVVGLDVGQHRVAAIVATLRGEVVGRAERAIVGGDEDPDLRLATARTVVEEATVQAGATPGQVLVTAVGVPAPVDAHGRSPRGDHDYWARMNPDFASRLGPWGDVVLENDANLAATAERALGEVARESIAVLLAEASFGAGLIVDGVLLHGGAGGAGELRVLGMVEGVGSPEGLDGAARSWLEEDQRSGAVPAASPLARMPIGTLDVGRVIDAAASGDAYAGRLVERLGERLGRVCVLLGSLLDVDEVVVAGGVARVASPVIAAAQTWLDEGTYAPTPIVRASRLGADVVALGAITRAVATIRSQPWRFAAAIAR</sequence>
<evidence type="ECO:0000256" key="1">
    <source>
        <dbReference type="ARBA" id="ARBA00006479"/>
    </source>
</evidence>
<comment type="similarity">
    <text evidence="1">Belongs to the ROK (NagC/XylR) family.</text>
</comment>
<keyword evidence="3" id="KW-1185">Reference proteome</keyword>
<gene>
    <name evidence="2" type="ORF">EDD42_0447</name>
</gene>
<dbReference type="SUPFAM" id="SSF46785">
    <property type="entry name" value="Winged helix' DNA-binding domain"/>
    <property type="match status" value="1"/>
</dbReference>
<dbReference type="InterPro" id="IPR036390">
    <property type="entry name" value="WH_DNA-bd_sf"/>
</dbReference>